<keyword evidence="3" id="KW-1185">Reference proteome</keyword>
<sequence>MQKFRKKCFRKSSTGLQFWRSRAHNQRQRQLLLRVAEDQEPESREQNEAFSGGMEEAYRSPMGTTGDQGRAPNSFQYASSHSQEVKVVRE</sequence>
<comment type="caution">
    <text evidence="2">The sequence shown here is derived from an EMBL/GenBank/DDBJ whole genome shotgun (WGS) entry which is preliminary data.</text>
</comment>
<reference evidence="2 3" key="1">
    <citation type="submission" date="2017-01" db="EMBL/GenBank/DDBJ databases">
        <authorList>
            <person name="Mah S.A."/>
            <person name="Swanson W.J."/>
            <person name="Moy G.W."/>
            <person name="Vacquier V.D."/>
        </authorList>
    </citation>
    <scope>NUCLEOTIDE SEQUENCE [LARGE SCALE GENOMIC DNA]</scope>
    <source>
        <strain evidence="2 3">GSMNP</strain>
    </source>
</reference>
<dbReference type="AlphaFoldDB" id="A0A1R1X7R0"/>
<proteinExistence type="predicted"/>
<gene>
    <name evidence="2" type="ORF">AYI70_g10197</name>
</gene>
<protein>
    <submittedName>
        <fullName evidence="2">Uncharacterized protein</fullName>
    </submittedName>
</protein>
<evidence type="ECO:0000256" key="1">
    <source>
        <dbReference type="SAM" id="MobiDB-lite"/>
    </source>
</evidence>
<evidence type="ECO:0000313" key="3">
    <source>
        <dbReference type="Proteomes" id="UP000187283"/>
    </source>
</evidence>
<dbReference type="Proteomes" id="UP000187283">
    <property type="component" value="Unassembled WGS sequence"/>
</dbReference>
<feature type="compositionally biased region" description="Basic and acidic residues" evidence="1">
    <location>
        <begin position="36"/>
        <end position="47"/>
    </location>
</feature>
<feature type="compositionally biased region" description="Polar residues" evidence="1">
    <location>
        <begin position="62"/>
        <end position="82"/>
    </location>
</feature>
<accession>A0A1R1X7R0</accession>
<dbReference type="EMBL" id="LSSN01004901">
    <property type="protein sequence ID" value="OMJ10652.1"/>
    <property type="molecule type" value="Genomic_DNA"/>
</dbReference>
<organism evidence="2 3">
    <name type="scientific">Smittium culicis</name>
    <dbReference type="NCBI Taxonomy" id="133412"/>
    <lineage>
        <taxon>Eukaryota</taxon>
        <taxon>Fungi</taxon>
        <taxon>Fungi incertae sedis</taxon>
        <taxon>Zoopagomycota</taxon>
        <taxon>Kickxellomycotina</taxon>
        <taxon>Harpellomycetes</taxon>
        <taxon>Harpellales</taxon>
        <taxon>Legeriomycetaceae</taxon>
        <taxon>Smittium</taxon>
    </lineage>
</organism>
<evidence type="ECO:0000313" key="2">
    <source>
        <dbReference type="EMBL" id="OMJ10652.1"/>
    </source>
</evidence>
<name>A0A1R1X7R0_9FUNG</name>
<feature type="region of interest" description="Disordered" evidence="1">
    <location>
        <begin position="36"/>
        <end position="90"/>
    </location>
</feature>